<comment type="similarity">
    <text evidence="3 11">Belongs to the PNP/MTAP phosphorylase family.</text>
</comment>
<dbReference type="CDD" id="cd09009">
    <property type="entry name" value="PNP-EcPNPII_like"/>
    <property type="match status" value="1"/>
</dbReference>
<comment type="pathway">
    <text evidence="2 11">Purine metabolism; purine nucleoside salvage.</text>
</comment>
<feature type="binding site" evidence="12">
    <location>
        <position position="238"/>
    </location>
    <ligand>
        <name>a purine D-ribonucleoside</name>
        <dbReference type="ChEBI" id="CHEBI:142355"/>
    </ligand>
</feature>
<dbReference type="EC" id="2.4.2.1" evidence="5 11"/>
<accession>A0A5R9BDG6</accession>
<evidence type="ECO:0000256" key="1">
    <source>
        <dbReference type="ARBA" id="ARBA00002678"/>
    </source>
</evidence>
<keyword evidence="8 11" id="KW-0808">Transferase</keyword>
<evidence type="ECO:0000256" key="8">
    <source>
        <dbReference type="ARBA" id="ARBA00022679"/>
    </source>
</evidence>
<gene>
    <name evidence="14" type="ORF">FEF26_06375</name>
</gene>
<dbReference type="Proteomes" id="UP000310458">
    <property type="component" value="Unassembled WGS sequence"/>
</dbReference>
<keyword evidence="7 11" id="KW-0328">Glycosyltransferase</keyword>
<dbReference type="SUPFAM" id="SSF53167">
    <property type="entry name" value="Purine and uridine phosphorylases"/>
    <property type="match status" value="1"/>
</dbReference>
<dbReference type="PANTHER" id="PTHR11904">
    <property type="entry name" value="METHYLTHIOADENOSINE/PURINE NUCLEOSIDE PHOSPHORYLASE"/>
    <property type="match status" value="1"/>
</dbReference>
<dbReference type="InterPro" id="IPR035994">
    <property type="entry name" value="Nucleoside_phosphorylase_sf"/>
</dbReference>
<dbReference type="OrthoDB" id="1523230at2"/>
<sequence>MSSDDHTNDPTSLPNQQAESAARTLLQASGIDRIDLACTLGSGWGEAAGHLGELVTEIDAQDVPGFRTSWVPGHSGSLKVIRTPTGKHVLVIGARTHYYEGHGVDAVAHGVRTAAAAGAGVVVLTNGCGGLNPQWDPGTPVLIRDHLNLTGNSPLRGAHFVDLTDLYSPRIREIAQQVDPSLDEGVYAQLPGPHYETPAEIRYLKTIGADLVGMSTALEAIAARAAGMEVFGISLVTNLAAGISAQPLSHEEVIEAGQEAAPRIAALLAGIIDKTLEEN</sequence>
<comment type="subunit">
    <text evidence="4">Homotrimer.</text>
</comment>
<dbReference type="PIRSF" id="PIRSF000477">
    <property type="entry name" value="PurNPase"/>
    <property type="match status" value="1"/>
</dbReference>
<evidence type="ECO:0000256" key="3">
    <source>
        <dbReference type="ARBA" id="ARBA00006751"/>
    </source>
</evidence>
<organism evidence="14 15">
    <name type="scientific">Nesterenkonia salmonea</name>
    <dbReference type="NCBI Taxonomy" id="1804987"/>
    <lineage>
        <taxon>Bacteria</taxon>
        <taxon>Bacillati</taxon>
        <taxon>Actinomycetota</taxon>
        <taxon>Actinomycetes</taxon>
        <taxon>Micrococcales</taxon>
        <taxon>Micrococcaceae</taxon>
        <taxon>Nesterenkonia</taxon>
    </lineage>
</organism>
<feature type="binding site" evidence="12">
    <location>
        <position position="74"/>
    </location>
    <ligand>
        <name>phosphate</name>
        <dbReference type="ChEBI" id="CHEBI:43474"/>
    </ligand>
</feature>
<protein>
    <recommendedName>
        <fullName evidence="6 11">Purine nucleoside phosphorylase</fullName>
        <ecNumber evidence="5 11">2.4.2.1</ecNumber>
    </recommendedName>
    <alternativeName>
        <fullName evidence="9 11">Inosine-guanosine phosphorylase</fullName>
    </alternativeName>
</protein>
<evidence type="ECO:0000256" key="5">
    <source>
        <dbReference type="ARBA" id="ARBA00011886"/>
    </source>
</evidence>
<dbReference type="GO" id="GO:0009116">
    <property type="term" value="P:nucleoside metabolic process"/>
    <property type="evidence" value="ECO:0007669"/>
    <property type="project" value="UniProtKB-UniRule"/>
</dbReference>
<dbReference type="NCBIfam" id="TIGR01697">
    <property type="entry name" value="PNPH-PUNA-XAPA"/>
    <property type="match status" value="1"/>
</dbReference>
<comment type="function">
    <text evidence="1">The purine nucleoside phosphorylases catalyze the phosphorolytic breakdown of the N-glycosidic bond in the beta-(deoxy)ribonucleoside molecules, with the formation of the corresponding free purine bases and pentose-1-phosphate. Cleaves guanosine, inosine, 2'-deoxyguanosine and 2'-deoxyinosine.</text>
</comment>
<evidence type="ECO:0000256" key="10">
    <source>
        <dbReference type="ARBA" id="ARBA00048556"/>
    </source>
</evidence>
<dbReference type="Gene3D" id="3.40.50.1580">
    <property type="entry name" value="Nucleoside phosphorylase domain"/>
    <property type="match status" value="1"/>
</dbReference>
<evidence type="ECO:0000256" key="9">
    <source>
        <dbReference type="ARBA" id="ARBA00031036"/>
    </source>
</evidence>
<feature type="binding site" evidence="12">
    <location>
        <position position="127"/>
    </location>
    <ligand>
        <name>phosphate</name>
        <dbReference type="ChEBI" id="CHEBI:43474"/>
    </ligand>
</feature>
<feature type="domain" description="Nucleoside phosphorylase" evidence="13">
    <location>
        <begin position="36"/>
        <end position="272"/>
    </location>
</feature>
<dbReference type="RefSeq" id="WP_138252701.1">
    <property type="nucleotide sequence ID" value="NZ_VAVZ01000013.1"/>
</dbReference>
<feature type="binding site" evidence="12">
    <location>
        <position position="42"/>
    </location>
    <ligand>
        <name>phosphate</name>
        <dbReference type="ChEBI" id="CHEBI:43474"/>
    </ligand>
</feature>
<evidence type="ECO:0000256" key="12">
    <source>
        <dbReference type="PIRSR" id="PIRSR000477-2"/>
    </source>
</evidence>
<evidence type="ECO:0000313" key="15">
    <source>
        <dbReference type="Proteomes" id="UP000310458"/>
    </source>
</evidence>
<dbReference type="InterPro" id="IPR000845">
    <property type="entry name" value="Nucleoside_phosphorylase_d"/>
</dbReference>
<keyword evidence="15" id="KW-1185">Reference proteome</keyword>
<dbReference type="GO" id="GO:0004731">
    <property type="term" value="F:purine-nucleoside phosphorylase activity"/>
    <property type="evidence" value="ECO:0007669"/>
    <property type="project" value="UniProtKB-UniRule"/>
</dbReference>
<dbReference type="Pfam" id="PF01048">
    <property type="entry name" value="PNP_UDP_1"/>
    <property type="match status" value="1"/>
</dbReference>
<evidence type="ECO:0000313" key="14">
    <source>
        <dbReference type="EMBL" id="TLP98122.1"/>
    </source>
</evidence>
<feature type="binding site" evidence="12">
    <location>
        <position position="196"/>
    </location>
    <ligand>
        <name>a purine D-ribonucleoside</name>
        <dbReference type="ChEBI" id="CHEBI:142355"/>
    </ligand>
</feature>
<dbReference type="EMBL" id="VAVZ01000013">
    <property type="protein sequence ID" value="TLP98122.1"/>
    <property type="molecule type" value="Genomic_DNA"/>
</dbReference>
<dbReference type="PANTHER" id="PTHR11904:SF9">
    <property type="entry name" value="PURINE NUCLEOSIDE PHOSPHORYLASE-RELATED"/>
    <property type="match status" value="1"/>
</dbReference>
<evidence type="ECO:0000259" key="13">
    <source>
        <dbReference type="Pfam" id="PF01048"/>
    </source>
</evidence>
<evidence type="ECO:0000256" key="2">
    <source>
        <dbReference type="ARBA" id="ARBA00005058"/>
    </source>
</evidence>
<feature type="binding site" evidence="12">
    <location>
        <position position="215"/>
    </location>
    <ligand>
        <name>phosphate</name>
        <dbReference type="ChEBI" id="CHEBI:43474"/>
    </ligand>
</feature>
<comment type="caution">
    <text evidence="14">The sequence shown here is derived from an EMBL/GenBank/DDBJ whole genome shotgun (WGS) entry which is preliminary data.</text>
</comment>
<dbReference type="NCBIfam" id="NF006054">
    <property type="entry name" value="PRK08202.1"/>
    <property type="match status" value="1"/>
</dbReference>
<dbReference type="GO" id="GO:0005737">
    <property type="term" value="C:cytoplasm"/>
    <property type="evidence" value="ECO:0007669"/>
    <property type="project" value="TreeGrafter"/>
</dbReference>
<dbReference type="UniPathway" id="UPA00606"/>
<evidence type="ECO:0000256" key="7">
    <source>
        <dbReference type="ARBA" id="ARBA00022676"/>
    </source>
</evidence>
<evidence type="ECO:0000256" key="4">
    <source>
        <dbReference type="ARBA" id="ARBA00011233"/>
    </source>
</evidence>
<evidence type="ECO:0000256" key="11">
    <source>
        <dbReference type="PIRNR" id="PIRNR000477"/>
    </source>
</evidence>
<evidence type="ECO:0000256" key="6">
    <source>
        <dbReference type="ARBA" id="ARBA00013834"/>
    </source>
</evidence>
<dbReference type="InterPro" id="IPR011268">
    <property type="entry name" value="Purine_phosphorylase"/>
</dbReference>
<dbReference type="AlphaFoldDB" id="A0A5R9BDG6"/>
<feature type="binding site" evidence="12">
    <location>
        <begin position="95"/>
        <end position="97"/>
    </location>
    <ligand>
        <name>phosphate</name>
        <dbReference type="ChEBI" id="CHEBI:43474"/>
    </ligand>
</feature>
<dbReference type="InterPro" id="IPR011269">
    <property type="entry name" value="PUNP"/>
</dbReference>
<dbReference type="NCBIfam" id="TIGR01698">
    <property type="entry name" value="PUNP"/>
    <property type="match status" value="1"/>
</dbReference>
<name>A0A5R9BDG6_9MICC</name>
<proteinExistence type="inferred from homology"/>
<comment type="catalytic activity">
    <reaction evidence="10">
        <text>a purine 2'-deoxy-D-ribonucleoside + phosphate = a purine nucleobase + 2-deoxy-alpha-D-ribose 1-phosphate</text>
        <dbReference type="Rhea" id="RHEA:36431"/>
        <dbReference type="ChEBI" id="CHEBI:26386"/>
        <dbReference type="ChEBI" id="CHEBI:43474"/>
        <dbReference type="ChEBI" id="CHEBI:57259"/>
        <dbReference type="ChEBI" id="CHEBI:142361"/>
        <dbReference type="EC" id="2.4.2.1"/>
    </reaction>
</comment>
<reference evidence="14 15" key="1">
    <citation type="submission" date="2019-05" db="EMBL/GenBank/DDBJ databases">
        <title>Nesterenkonia sp. GY074 isolated from the Southern Atlantic Ocean.</title>
        <authorList>
            <person name="Zhang G."/>
        </authorList>
    </citation>
    <scope>NUCLEOTIDE SEQUENCE [LARGE SCALE GENOMIC DNA]</scope>
    <source>
        <strain evidence="14 15">GY074</strain>
    </source>
</reference>